<dbReference type="SUPFAM" id="SSF52540">
    <property type="entry name" value="P-loop containing nucleoside triphosphate hydrolases"/>
    <property type="match status" value="1"/>
</dbReference>
<evidence type="ECO:0000256" key="2">
    <source>
        <dbReference type="ARBA" id="ARBA00022801"/>
    </source>
</evidence>
<name>A0A1W1UCS1_9DEIO</name>
<keyword evidence="4 5" id="KW-0067">ATP-binding</keyword>
<reference evidence="8 9" key="1">
    <citation type="submission" date="2017-04" db="EMBL/GenBank/DDBJ databases">
        <authorList>
            <person name="Afonso C.L."/>
            <person name="Miller P.J."/>
            <person name="Scott M.A."/>
            <person name="Spackman E."/>
            <person name="Goraichik I."/>
            <person name="Dimitrov K.M."/>
            <person name="Suarez D.L."/>
            <person name="Swayne D.E."/>
        </authorList>
    </citation>
    <scope>NUCLEOTIDE SEQUENCE [LARGE SCALE GENOMIC DNA]</scope>
    <source>
        <strain evidence="8 9">KR-140</strain>
    </source>
</reference>
<organism evidence="8 9">
    <name type="scientific">Deinococcus hopiensis KR-140</name>
    <dbReference type="NCBI Taxonomy" id="695939"/>
    <lineage>
        <taxon>Bacteria</taxon>
        <taxon>Thermotogati</taxon>
        <taxon>Deinococcota</taxon>
        <taxon>Deinococci</taxon>
        <taxon>Deinococcales</taxon>
        <taxon>Deinococcaceae</taxon>
        <taxon>Deinococcus</taxon>
    </lineage>
</organism>
<evidence type="ECO:0000259" key="7">
    <source>
        <dbReference type="PROSITE" id="PS51198"/>
    </source>
</evidence>
<dbReference type="InterPro" id="IPR014016">
    <property type="entry name" value="UvrD-like_ATP-bd"/>
</dbReference>
<evidence type="ECO:0000313" key="8">
    <source>
        <dbReference type="EMBL" id="SMB78822.1"/>
    </source>
</evidence>
<dbReference type="PROSITE" id="PS51198">
    <property type="entry name" value="UVRD_HELICASE_ATP_BIND"/>
    <property type="match status" value="1"/>
</dbReference>
<accession>A0A1W1UCS1</accession>
<dbReference type="GO" id="GO:0005829">
    <property type="term" value="C:cytosol"/>
    <property type="evidence" value="ECO:0007669"/>
    <property type="project" value="TreeGrafter"/>
</dbReference>
<keyword evidence="9" id="KW-1185">Reference proteome</keyword>
<dbReference type="InterPro" id="IPR027417">
    <property type="entry name" value="P-loop_NTPase"/>
</dbReference>
<dbReference type="GO" id="GO:0016787">
    <property type="term" value="F:hydrolase activity"/>
    <property type="evidence" value="ECO:0007669"/>
    <property type="project" value="UniProtKB-UniRule"/>
</dbReference>
<dbReference type="Proteomes" id="UP000192582">
    <property type="component" value="Unassembled WGS sequence"/>
</dbReference>
<feature type="region of interest" description="Disordered" evidence="6">
    <location>
        <begin position="721"/>
        <end position="745"/>
    </location>
</feature>
<keyword evidence="3 5" id="KW-0347">Helicase</keyword>
<dbReference type="PANTHER" id="PTHR11070:SF17">
    <property type="entry name" value="DNA HELICASE IV"/>
    <property type="match status" value="1"/>
</dbReference>
<protein>
    <submittedName>
        <fullName evidence="8">DNA helicase-2 / ATP-dependent DNA helicase PcrA</fullName>
    </submittedName>
</protein>
<dbReference type="GO" id="GO:0003677">
    <property type="term" value="F:DNA binding"/>
    <property type="evidence" value="ECO:0007669"/>
    <property type="project" value="InterPro"/>
</dbReference>
<feature type="binding site" evidence="5">
    <location>
        <begin position="205"/>
        <end position="212"/>
    </location>
    <ligand>
        <name>ATP</name>
        <dbReference type="ChEBI" id="CHEBI:30616"/>
    </ligand>
</feature>
<sequence>MRVTVTALPPIHPDFPAEVLHLAGTVTAILRQIGVWEDRERNVGADLETSLSLADSAQELAAMLSLHVQAPYFGSLKVRVAGREQTLYVGKHAFRDLHGPHSVVSWESDVGSLFYSETLSWEANKGLKGTVRRRRQLDVSAKTLRGLTDLYDDEAGGDTGGREQVLLSRLSEASTTAMRDVVETLQPEQNAAMRAPAGRHTLIQGAAGSGKTTIGFHRLAWLMHPDRHEHRARADAMLVLMPNAVLARYAARVLPGLHLEGVTVTTPEVWATSFLGLEKMEVTDRTLQLLLTDADNERRKAAWRRAKALGDLRMLEVVRNHLGARLRANLGALTFRATVHVRGEDHTLFLSNEALHDLLDGVLRRAPLEGYRAAFRAALEEELLAPLHLPDAEGESAVRRTLAADLTRLSGKVFAGLLPVSEGRRIATDEAALRAAGGVLDERTIRVLLGDPLEAIPKPRRSFADVTELPLMLAVAALLDGVGRRMGRVLEPYDHIALDEAQDYSPLLYALLSRAARPGHLTALGDLNQGLHGYKGPATWAGVQAALGGEDRAGLMTLGRTYRSTRQITEVGAGIAATYNRAGGVVGVDRDGREVLRFTGAPLAAGIARAVQEMQGEGHRNVAVVTRRVLDAERLVPQLQQHDVDARPILNEQARYEGGVVILPVNLAKGLEFDGCIVAGADAAHYDPGTQFESRLLYVAASRGLHRLALVAEGELHPLLQNGTSREAGAEHPAGRTRSAGPERA</sequence>
<evidence type="ECO:0000256" key="5">
    <source>
        <dbReference type="PROSITE-ProRule" id="PRU00560"/>
    </source>
</evidence>
<dbReference type="GO" id="GO:0043138">
    <property type="term" value="F:3'-5' DNA helicase activity"/>
    <property type="evidence" value="ECO:0007669"/>
    <property type="project" value="TreeGrafter"/>
</dbReference>
<dbReference type="GO" id="GO:0000725">
    <property type="term" value="P:recombinational repair"/>
    <property type="evidence" value="ECO:0007669"/>
    <property type="project" value="TreeGrafter"/>
</dbReference>
<gene>
    <name evidence="8" type="ORF">SAMN00790413_05649</name>
</gene>
<feature type="domain" description="UvrD-like helicase ATP-binding" evidence="7">
    <location>
        <begin position="184"/>
        <end position="565"/>
    </location>
</feature>
<dbReference type="InterPro" id="IPR027785">
    <property type="entry name" value="UvrD-like_helicase_C"/>
</dbReference>
<dbReference type="GO" id="GO:0005524">
    <property type="term" value="F:ATP binding"/>
    <property type="evidence" value="ECO:0007669"/>
    <property type="project" value="UniProtKB-UniRule"/>
</dbReference>
<dbReference type="Pfam" id="PF13538">
    <property type="entry name" value="UvrD_C_2"/>
    <property type="match status" value="1"/>
</dbReference>
<evidence type="ECO:0000256" key="6">
    <source>
        <dbReference type="SAM" id="MobiDB-lite"/>
    </source>
</evidence>
<evidence type="ECO:0000256" key="1">
    <source>
        <dbReference type="ARBA" id="ARBA00022741"/>
    </source>
</evidence>
<dbReference type="InterPro" id="IPR000212">
    <property type="entry name" value="DNA_helicase_UvrD/REP"/>
</dbReference>
<evidence type="ECO:0000256" key="3">
    <source>
        <dbReference type="ARBA" id="ARBA00022806"/>
    </source>
</evidence>
<dbReference type="STRING" id="695939.SAMN00790413_05649"/>
<evidence type="ECO:0000313" key="9">
    <source>
        <dbReference type="Proteomes" id="UP000192582"/>
    </source>
</evidence>
<keyword evidence="2 5" id="KW-0378">Hydrolase</keyword>
<dbReference type="EMBL" id="FWWU01000003">
    <property type="protein sequence ID" value="SMB78822.1"/>
    <property type="molecule type" value="Genomic_DNA"/>
</dbReference>
<proteinExistence type="predicted"/>
<evidence type="ECO:0000256" key="4">
    <source>
        <dbReference type="ARBA" id="ARBA00022840"/>
    </source>
</evidence>
<keyword evidence="1 5" id="KW-0547">Nucleotide-binding</keyword>
<dbReference type="Gene3D" id="3.40.50.300">
    <property type="entry name" value="P-loop containing nucleotide triphosphate hydrolases"/>
    <property type="match status" value="3"/>
</dbReference>
<dbReference type="PANTHER" id="PTHR11070">
    <property type="entry name" value="UVRD / RECB / PCRA DNA HELICASE FAMILY MEMBER"/>
    <property type="match status" value="1"/>
</dbReference>
<dbReference type="AlphaFoldDB" id="A0A1W1UCS1"/>